<dbReference type="InterPro" id="IPR013538">
    <property type="entry name" value="ASHA1/2-like_C"/>
</dbReference>
<dbReference type="Gene3D" id="3.30.530.20">
    <property type="match status" value="1"/>
</dbReference>
<dbReference type="Pfam" id="PF08327">
    <property type="entry name" value="AHSA1"/>
    <property type="match status" value="1"/>
</dbReference>
<comment type="caution">
    <text evidence="3">The sequence shown here is derived from an EMBL/GenBank/DDBJ whole genome shotgun (WGS) entry which is preliminary data.</text>
</comment>
<dbReference type="EMBL" id="VSDQ01000679">
    <property type="protein sequence ID" value="TYA74025.1"/>
    <property type="molecule type" value="Genomic_DNA"/>
</dbReference>
<dbReference type="AlphaFoldDB" id="A0A5D0HS01"/>
<evidence type="ECO:0000259" key="2">
    <source>
        <dbReference type="Pfam" id="PF08327"/>
    </source>
</evidence>
<dbReference type="Proteomes" id="UP000323930">
    <property type="component" value="Unassembled WGS sequence"/>
</dbReference>
<gene>
    <name evidence="3" type="ORF">FUA24_11810</name>
</gene>
<name>A0A5D0HS01_9FLAO</name>
<organism evidence="3 4">
    <name type="scientific">Seonamhaeicola marinus</name>
    <dbReference type="NCBI Taxonomy" id="1912246"/>
    <lineage>
        <taxon>Bacteria</taxon>
        <taxon>Pseudomonadati</taxon>
        <taxon>Bacteroidota</taxon>
        <taxon>Flavobacteriia</taxon>
        <taxon>Flavobacteriales</taxon>
        <taxon>Flavobacteriaceae</taxon>
    </lineage>
</organism>
<protein>
    <submittedName>
        <fullName evidence="3">SRPBCC domain-containing protein</fullName>
    </submittedName>
</protein>
<dbReference type="InterPro" id="IPR023393">
    <property type="entry name" value="START-like_dom_sf"/>
</dbReference>
<evidence type="ECO:0000256" key="1">
    <source>
        <dbReference type="ARBA" id="ARBA00006817"/>
    </source>
</evidence>
<reference evidence="3 4" key="1">
    <citation type="submission" date="2019-08" db="EMBL/GenBank/DDBJ databases">
        <title>Seonamhaeicola sediminis sp. nov., isolated from marine sediment.</title>
        <authorList>
            <person name="Cao W.R."/>
        </authorList>
    </citation>
    <scope>NUCLEOTIDE SEQUENCE [LARGE SCALE GENOMIC DNA]</scope>
    <source>
        <strain evidence="3 4">B011</strain>
    </source>
</reference>
<proteinExistence type="inferred from homology"/>
<evidence type="ECO:0000313" key="4">
    <source>
        <dbReference type="Proteomes" id="UP000323930"/>
    </source>
</evidence>
<dbReference type="RefSeq" id="WP_148542516.1">
    <property type="nucleotide sequence ID" value="NZ_VSDQ01000679.1"/>
</dbReference>
<evidence type="ECO:0000313" key="3">
    <source>
        <dbReference type="EMBL" id="TYA74025.1"/>
    </source>
</evidence>
<comment type="similarity">
    <text evidence="1">Belongs to the AHA1 family.</text>
</comment>
<keyword evidence="4" id="KW-1185">Reference proteome</keyword>
<dbReference type="CDD" id="cd07814">
    <property type="entry name" value="SRPBCC_CalC_Aha1-like"/>
    <property type="match status" value="1"/>
</dbReference>
<feature type="domain" description="Activator of Hsp90 ATPase homologue 1/2-like C-terminal" evidence="2">
    <location>
        <begin position="15"/>
        <end position="128"/>
    </location>
</feature>
<dbReference type="SUPFAM" id="SSF55961">
    <property type="entry name" value="Bet v1-like"/>
    <property type="match status" value="1"/>
</dbReference>
<sequence>MKNRDKLIKKIEINAKLSQVWETVTDPKNVKKYLFEIDKVSKWKTNSQIPFPIEESHSGSFLEIETDKTLKFSSSLGLDGLVSIVTYQFSHSNENTILKVTQEGFENEEKRKNTENNWEIILNRIKEMAIANNV</sequence>
<accession>A0A5D0HS01</accession>
<dbReference type="OrthoDB" id="2355173at2"/>